<dbReference type="Proteomes" id="UP000694400">
    <property type="component" value="Chromosome 19"/>
</dbReference>
<dbReference type="Pfam" id="PF05477">
    <property type="entry name" value="SURF2"/>
    <property type="match status" value="1"/>
</dbReference>
<feature type="compositionally biased region" description="Basic and acidic residues" evidence="1">
    <location>
        <begin position="147"/>
        <end position="162"/>
    </location>
</feature>
<sequence length="270" mass="31267">MAEVPEEVLQFLRQHPLLGVAEPGKVRCRLTGHELPCRLAELQAYTAGKRYQRLARSAQEFAYEKFEPHIVPSTKNLHQLFCKLTLRHINKFPEHVLRHVQGKRYQKALKAYEECQKKGVEYVPACLRQKQQRRQHPDDQMNGSRQPQREEEFWEPKSPRTDEDGEETDDSMSDLYPQTVRPSKEKIQAVSSETQELQESNQWQINFNDKKTWLEASCVTIPEQKSEVLALKPCCPFQLTDTAGGNSGVESSYILKVSSHPLLPNTKNYY</sequence>
<organism evidence="2 3">
    <name type="scientific">Anas platyrhynchos</name>
    <name type="common">Mallard</name>
    <name type="synonym">Anas boschas</name>
    <dbReference type="NCBI Taxonomy" id="8839"/>
    <lineage>
        <taxon>Eukaryota</taxon>
        <taxon>Metazoa</taxon>
        <taxon>Chordata</taxon>
        <taxon>Craniata</taxon>
        <taxon>Vertebrata</taxon>
        <taxon>Euteleostomi</taxon>
        <taxon>Archelosauria</taxon>
        <taxon>Archosauria</taxon>
        <taxon>Dinosauria</taxon>
        <taxon>Saurischia</taxon>
        <taxon>Theropoda</taxon>
        <taxon>Coelurosauria</taxon>
        <taxon>Aves</taxon>
        <taxon>Neognathae</taxon>
        <taxon>Galloanserae</taxon>
        <taxon>Anseriformes</taxon>
        <taxon>Anatidae</taxon>
        <taxon>Anatinae</taxon>
        <taxon>Anas</taxon>
    </lineage>
</organism>
<protein>
    <submittedName>
        <fullName evidence="2">Surfeit 2</fullName>
    </submittedName>
</protein>
<dbReference type="PANTHER" id="PTHR34348:SF1">
    <property type="entry name" value="SURFEIT LOCUS PROTEIN 2"/>
    <property type="match status" value="1"/>
</dbReference>
<accession>A0A8B9QZD0</accession>
<dbReference type="PANTHER" id="PTHR34348">
    <property type="entry name" value="SURFEIT LOCUS PROTEIN 2"/>
    <property type="match status" value="1"/>
</dbReference>
<dbReference type="AlphaFoldDB" id="A0A8B9QZD0"/>
<dbReference type="Ensembl" id="ENSAPLT00020005608.1">
    <property type="protein sequence ID" value="ENSAPLP00020005209.1"/>
    <property type="gene ID" value="ENSAPLG00020003837.1"/>
</dbReference>
<evidence type="ECO:0000313" key="2">
    <source>
        <dbReference type="Ensembl" id="ENSAPLP00020005209.1"/>
    </source>
</evidence>
<reference evidence="2" key="3">
    <citation type="submission" date="2025-09" db="UniProtKB">
        <authorList>
            <consortium name="Ensembl"/>
        </authorList>
    </citation>
    <scope>IDENTIFICATION</scope>
</reference>
<reference evidence="2" key="1">
    <citation type="submission" date="2019-08" db="EMBL/GenBank/DDBJ databases">
        <title>Three high-quality genomes provides insights into domestication of ducks.</title>
        <authorList>
            <person name="Hou Z.C."/>
            <person name="Zhu F."/>
            <person name="Yin Z.T."/>
            <person name="Zhang F."/>
        </authorList>
    </citation>
    <scope>NUCLEOTIDE SEQUENCE [LARGE SCALE GENOMIC DNA]</scope>
</reference>
<reference evidence="2" key="2">
    <citation type="submission" date="2025-08" db="UniProtKB">
        <authorList>
            <consortium name="Ensembl"/>
        </authorList>
    </citation>
    <scope>IDENTIFICATION</scope>
</reference>
<feature type="region of interest" description="Disordered" evidence="1">
    <location>
        <begin position="130"/>
        <end position="199"/>
    </location>
</feature>
<feature type="compositionally biased region" description="Polar residues" evidence="1">
    <location>
        <begin position="189"/>
        <end position="199"/>
    </location>
</feature>
<name>A0A8B9QZD0_ANAPL</name>
<feature type="compositionally biased region" description="Acidic residues" evidence="1">
    <location>
        <begin position="163"/>
        <end position="172"/>
    </location>
</feature>
<evidence type="ECO:0000256" key="1">
    <source>
        <dbReference type="SAM" id="MobiDB-lite"/>
    </source>
</evidence>
<dbReference type="InterPro" id="IPR008833">
    <property type="entry name" value="Surf2"/>
</dbReference>
<proteinExistence type="predicted"/>
<evidence type="ECO:0000313" key="3">
    <source>
        <dbReference type="Proteomes" id="UP000694400"/>
    </source>
</evidence>